<name>X1LDY8_9ZZZZ</name>
<sequence length="32" mass="3735">MTLFYPVREGEVTKAIISSFLRQLEQYVDSDV</sequence>
<proteinExistence type="predicted"/>
<dbReference type="EMBL" id="BARU01048987">
    <property type="protein sequence ID" value="GAI00645.1"/>
    <property type="molecule type" value="Genomic_DNA"/>
</dbReference>
<evidence type="ECO:0000313" key="1">
    <source>
        <dbReference type="EMBL" id="GAI00645.1"/>
    </source>
</evidence>
<protein>
    <submittedName>
        <fullName evidence="1">Uncharacterized protein</fullName>
    </submittedName>
</protein>
<organism evidence="1">
    <name type="scientific">marine sediment metagenome</name>
    <dbReference type="NCBI Taxonomy" id="412755"/>
    <lineage>
        <taxon>unclassified sequences</taxon>
        <taxon>metagenomes</taxon>
        <taxon>ecological metagenomes</taxon>
    </lineage>
</organism>
<gene>
    <name evidence="1" type="ORF">S03H2_72446</name>
</gene>
<reference evidence="1" key="1">
    <citation type="journal article" date="2014" name="Front. Microbiol.">
        <title>High frequency of phylogenetically diverse reductive dehalogenase-homologous genes in deep subseafloor sedimentary metagenomes.</title>
        <authorList>
            <person name="Kawai M."/>
            <person name="Futagami T."/>
            <person name="Toyoda A."/>
            <person name="Takaki Y."/>
            <person name="Nishi S."/>
            <person name="Hori S."/>
            <person name="Arai W."/>
            <person name="Tsubouchi T."/>
            <person name="Morono Y."/>
            <person name="Uchiyama I."/>
            <person name="Ito T."/>
            <person name="Fujiyama A."/>
            <person name="Inagaki F."/>
            <person name="Takami H."/>
        </authorList>
    </citation>
    <scope>NUCLEOTIDE SEQUENCE</scope>
    <source>
        <strain evidence="1">Expedition CK06-06</strain>
    </source>
</reference>
<comment type="caution">
    <text evidence="1">The sequence shown here is derived from an EMBL/GenBank/DDBJ whole genome shotgun (WGS) entry which is preliminary data.</text>
</comment>
<accession>X1LDY8</accession>
<feature type="non-terminal residue" evidence="1">
    <location>
        <position position="32"/>
    </location>
</feature>
<dbReference type="AlphaFoldDB" id="X1LDY8"/>